<dbReference type="AlphaFoldDB" id="A0A7C9NUV9"/>
<dbReference type="SUPFAM" id="SSF47413">
    <property type="entry name" value="lambda repressor-like DNA-binding domains"/>
    <property type="match status" value="1"/>
</dbReference>
<dbReference type="InterPro" id="IPR010982">
    <property type="entry name" value="Lambda_DNA-bd_dom_sf"/>
</dbReference>
<sequence length="139" mass="15647">MTEPLTEDLLSELLVSDDPVAFAERNAVGHRSLSGYLQQLLDEKGLARSQVIRDAGLNETFGYQIFMGQRNPSRNKVLQIAFAMGLDLRQANRALRTAGVSELYCKDRRDAIIIFCLSRGCSLQDVQEELYRFGEDTIC</sequence>
<accession>A0A7C9NUV9</accession>
<gene>
    <name evidence="1" type="ORF">D1639_07275</name>
</gene>
<dbReference type="GO" id="GO:0003677">
    <property type="term" value="F:DNA binding"/>
    <property type="evidence" value="ECO:0007669"/>
    <property type="project" value="InterPro"/>
</dbReference>
<name>A0A7C9NUV9_9BACT</name>
<proteinExistence type="predicted"/>
<dbReference type="InterPro" id="IPR001387">
    <property type="entry name" value="Cro/C1-type_HTH"/>
</dbReference>
<dbReference type="CDD" id="cd00093">
    <property type="entry name" value="HTH_XRE"/>
    <property type="match status" value="1"/>
</dbReference>
<protein>
    <submittedName>
        <fullName evidence="1">XRE family transcriptional regulator</fullName>
    </submittedName>
</protein>
<organism evidence="1">
    <name type="scientific">Muribaculaceae bacterium Z82</name>
    <dbReference type="NCBI Taxonomy" id="2304548"/>
    <lineage>
        <taxon>Bacteria</taxon>
        <taxon>Pseudomonadati</taxon>
        <taxon>Bacteroidota</taxon>
        <taxon>Bacteroidia</taxon>
        <taxon>Bacteroidales</taxon>
        <taxon>Muribaculaceae</taxon>
    </lineage>
</organism>
<evidence type="ECO:0000313" key="1">
    <source>
        <dbReference type="EMBL" id="NBI34832.1"/>
    </source>
</evidence>
<dbReference type="EMBL" id="QWKH01000049">
    <property type="protein sequence ID" value="NBI34832.1"/>
    <property type="molecule type" value="Genomic_DNA"/>
</dbReference>
<reference evidence="1" key="1">
    <citation type="submission" date="2018-08" db="EMBL/GenBank/DDBJ databases">
        <title>Murine metabolic-syndrome-specific gut microbial biobank.</title>
        <authorList>
            <person name="Liu C."/>
        </authorList>
    </citation>
    <scope>NUCLEOTIDE SEQUENCE [LARGE SCALE GENOMIC DNA]</scope>
    <source>
        <strain evidence="1">Z82</strain>
    </source>
</reference>
<comment type="caution">
    <text evidence="1">The sequence shown here is derived from an EMBL/GenBank/DDBJ whole genome shotgun (WGS) entry which is preliminary data.</text>
</comment>